<evidence type="ECO:0000256" key="3">
    <source>
        <dbReference type="ARBA" id="ARBA00022737"/>
    </source>
</evidence>
<dbReference type="OrthoDB" id="8856548at2759"/>
<feature type="compositionally biased region" description="Basic and acidic residues" evidence="7">
    <location>
        <begin position="448"/>
        <end position="467"/>
    </location>
</feature>
<dbReference type="PROSITE" id="PS00028">
    <property type="entry name" value="ZINC_FINGER_C2H2_1"/>
    <property type="match status" value="5"/>
</dbReference>
<protein>
    <submittedName>
        <fullName evidence="8">Uncharacterized protein</fullName>
    </submittedName>
</protein>
<evidence type="ECO:0000313" key="9">
    <source>
        <dbReference type="Proteomes" id="UP000076858"/>
    </source>
</evidence>
<dbReference type="Proteomes" id="UP000076858">
    <property type="component" value="Unassembled WGS sequence"/>
</dbReference>
<dbReference type="Gene3D" id="3.30.160.60">
    <property type="entry name" value="Classic Zinc Finger"/>
    <property type="match status" value="4"/>
</dbReference>
<dbReference type="AlphaFoldDB" id="A0A0P5X502"/>
<keyword evidence="3" id="KW-0677">Repeat</keyword>
<dbReference type="GO" id="GO:0005634">
    <property type="term" value="C:nucleus"/>
    <property type="evidence" value="ECO:0007669"/>
    <property type="project" value="UniProtKB-SubCell"/>
</dbReference>
<dbReference type="Gene3D" id="3.30.710.10">
    <property type="entry name" value="Potassium Channel Kv1.1, Chain A"/>
    <property type="match status" value="1"/>
</dbReference>
<dbReference type="Pfam" id="PF13912">
    <property type="entry name" value="zf-C2H2_6"/>
    <property type="match status" value="1"/>
</dbReference>
<dbReference type="CDD" id="cd18315">
    <property type="entry name" value="BTB_POZ_BAB-like"/>
    <property type="match status" value="1"/>
</dbReference>
<keyword evidence="9" id="KW-1185">Reference proteome</keyword>
<dbReference type="FunFam" id="3.30.160.60:FF:000100">
    <property type="entry name" value="Zinc finger 45-like"/>
    <property type="match status" value="1"/>
</dbReference>
<dbReference type="SMART" id="SM00355">
    <property type="entry name" value="ZnF_C2H2"/>
    <property type="match status" value="7"/>
</dbReference>
<dbReference type="SUPFAM" id="SSF54695">
    <property type="entry name" value="POZ domain"/>
    <property type="match status" value="1"/>
</dbReference>
<dbReference type="InterPro" id="IPR000210">
    <property type="entry name" value="BTB/POZ_dom"/>
</dbReference>
<reference evidence="8 9" key="1">
    <citation type="submission" date="2016-03" db="EMBL/GenBank/DDBJ databases">
        <title>EvidentialGene: Evidence-directed Construction of Genes on Genomes.</title>
        <authorList>
            <person name="Gilbert D.G."/>
            <person name="Choi J.-H."/>
            <person name="Mockaitis K."/>
            <person name="Colbourne J."/>
            <person name="Pfrender M."/>
        </authorList>
    </citation>
    <scope>NUCLEOTIDE SEQUENCE [LARGE SCALE GENOMIC DNA]</scope>
    <source>
        <strain evidence="8 9">Xinb3</strain>
        <tissue evidence="8">Complete organism</tissue>
    </source>
</reference>
<dbReference type="Pfam" id="PF00096">
    <property type="entry name" value="zf-C2H2"/>
    <property type="match status" value="1"/>
</dbReference>
<dbReference type="Pfam" id="PF00651">
    <property type="entry name" value="BTB"/>
    <property type="match status" value="1"/>
</dbReference>
<evidence type="ECO:0000313" key="8">
    <source>
        <dbReference type="EMBL" id="KZS18021.1"/>
    </source>
</evidence>
<name>A0A0P5X502_9CRUS</name>
<dbReference type="InterPro" id="IPR013087">
    <property type="entry name" value="Znf_C2H2_type"/>
</dbReference>
<keyword evidence="4" id="KW-0863">Zinc-finger</keyword>
<dbReference type="PROSITE" id="PS50157">
    <property type="entry name" value="ZINC_FINGER_C2H2_2"/>
    <property type="match status" value="4"/>
</dbReference>
<evidence type="ECO:0000256" key="1">
    <source>
        <dbReference type="ARBA" id="ARBA00004123"/>
    </source>
</evidence>
<evidence type="ECO:0000256" key="4">
    <source>
        <dbReference type="ARBA" id="ARBA00022771"/>
    </source>
</evidence>
<comment type="subcellular location">
    <subcellularLocation>
        <location evidence="1">Nucleus</location>
    </subcellularLocation>
</comment>
<gene>
    <name evidence="8" type="ORF">APZ42_015987</name>
</gene>
<keyword evidence="5" id="KW-0862">Zinc</keyword>
<keyword evidence="6" id="KW-0539">Nucleus</keyword>
<dbReference type="InterPro" id="IPR036236">
    <property type="entry name" value="Znf_C2H2_sf"/>
</dbReference>
<keyword evidence="2" id="KW-0479">Metal-binding</keyword>
<dbReference type="InterPro" id="IPR011333">
    <property type="entry name" value="SKP1/BTB/POZ_sf"/>
</dbReference>
<organism evidence="8 9">
    <name type="scientific">Daphnia magna</name>
    <dbReference type="NCBI Taxonomy" id="35525"/>
    <lineage>
        <taxon>Eukaryota</taxon>
        <taxon>Metazoa</taxon>
        <taxon>Ecdysozoa</taxon>
        <taxon>Arthropoda</taxon>
        <taxon>Crustacea</taxon>
        <taxon>Branchiopoda</taxon>
        <taxon>Diplostraca</taxon>
        <taxon>Cladocera</taxon>
        <taxon>Anomopoda</taxon>
        <taxon>Daphniidae</taxon>
        <taxon>Daphnia</taxon>
    </lineage>
</organism>
<dbReference type="SMART" id="SM00225">
    <property type="entry name" value="BTB"/>
    <property type="match status" value="1"/>
</dbReference>
<feature type="compositionally biased region" description="Basic and acidic residues" evidence="7">
    <location>
        <begin position="374"/>
        <end position="394"/>
    </location>
</feature>
<dbReference type="GO" id="GO:0008270">
    <property type="term" value="F:zinc ion binding"/>
    <property type="evidence" value="ECO:0007669"/>
    <property type="project" value="UniProtKB-KW"/>
</dbReference>
<evidence type="ECO:0000256" key="2">
    <source>
        <dbReference type="ARBA" id="ARBA00022723"/>
    </source>
</evidence>
<feature type="region of interest" description="Disordered" evidence="7">
    <location>
        <begin position="420"/>
        <end position="489"/>
    </location>
</feature>
<sequence>MKSTRVLIRAKGRGLCIERGLYDCLQKELFADVTLHCNGRKIRANKGVLAAASPVFCYLLKDWPLTDDPCVIMAGYTVEEVQGLVRYIYTGQLTAPQVQGSSWEKIIGDFKVGSPIEHDDDLASIHELTDYGDASPVYEPEANGVCHLQQPQQQVFHPTRSPAKAVGPKIVAVTSPRPLIVQVQSLTQPQSTNHGLDIASDANDIPNEMTVDEANEELAPEVAIPSIVGKRRLGRGGKVLKRLQRSKQPDEPLSLTVPPVSVAALKKLAPKKTKPSSKFARKKYACPHCSRRFLTRGNIKNHLRIHSRDKPFQCPVCQDLFSYQGVYQRHLMKHCEHNEIGDNEIAPMIADSLRLADEIGILNKKTISVVEGEEQQRKKELEEKEHQNAEKDVTPEAEEDENAELMEDEEAKIALKLKDKTKVAGSSETNVSSDEKVDNNQIEGGNDTAKEDEAEEVKGKVTKKKDSTNVSLKGKQNLPAAQKEKTPPKPRANYHYQVIECDFCPMRYHKWSAFYIHRCTHTGETPVIPCSVCEMEFPNIKALKEHKIKEHRESIFPCEGCSRTFLSKSALLLHQPVHSTDLNYQCRSCPEKMRTFRERYVHERTHTTADVTQTPHQCTHCQKQFNTLVNLRYHLKVCGKEMDSSTV</sequence>
<comment type="caution">
    <text evidence="8">The sequence shown here is derived from an EMBL/GenBank/DDBJ whole genome shotgun (WGS) entry which is preliminary data.</text>
</comment>
<proteinExistence type="predicted"/>
<dbReference type="PANTHER" id="PTHR24394:SF29">
    <property type="entry name" value="MYONEURIN"/>
    <property type="match status" value="1"/>
</dbReference>
<evidence type="ECO:0000256" key="5">
    <source>
        <dbReference type="ARBA" id="ARBA00022833"/>
    </source>
</evidence>
<dbReference type="PANTHER" id="PTHR24394">
    <property type="entry name" value="ZINC FINGER PROTEIN"/>
    <property type="match status" value="1"/>
</dbReference>
<dbReference type="EMBL" id="LRGB01000568">
    <property type="protein sequence ID" value="KZS18021.1"/>
    <property type="molecule type" value="Genomic_DNA"/>
</dbReference>
<evidence type="ECO:0000256" key="6">
    <source>
        <dbReference type="ARBA" id="ARBA00023242"/>
    </source>
</evidence>
<dbReference type="STRING" id="35525.A0A0P5X502"/>
<dbReference type="GO" id="GO:0000981">
    <property type="term" value="F:DNA-binding transcription factor activity, RNA polymerase II-specific"/>
    <property type="evidence" value="ECO:0007669"/>
    <property type="project" value="TreeGrafter"/>
</dbReference>
<dbReference type="PROSITE" id="PS50097">
    <property type="entry name" value="BTB"/>
    <property type="match status" value="1"/>
</dbReference>
<accession>A0A0P5X502</accession>
<evidence type="ECO:0000256" key="7">
    <source>
        <dbReference type="SAM" id="MobiDB-lite"/>
    </source>
</evidence>
<feature type="region of interest" description="Disordered" evidence="7">
    <location>
        <begin position="371"/>
        <end position="403"/>
    </location>
</feature>
<dbReference type="SUPFAM" id="SSF57667">
    <property type="entry name" value="beta-beta-alpha zinc fingers"/>
    <property type="match status" value="4"/>
</dbReference>